<dbReference type="EMBL" id="SMBT01000004">
    <property type="protein sequence ID" value="TCU87976.1"/>
    <property type="molecule type" value="Genomic_DNA"/>
</dbReference>
<proteinExistence type="predicted"/>
<dbReference type="Proteomes" id="UP000295794">
    <property type="component" value="Unassembled WGS sequence"/>
</dbReference>
<evidence type="ECO:0008006" key="5">
    <source>
        <dbReference type="Google" id="ProtNLM"/>
    </source>
</evidence>
<name>A0A377SWY6_9NEIS</name>
<reference evidence="2 4" key="2">
    <citation type="submission" date="2019-03" db="EMBL/GenBank/DDBJ databases">
        <title>Genomic Encyclopedia of Type Strains, Phase IV (KMG-IV): sequencing the most valuable type-strain genomes for metagenomic binning, comparative biology and taxonomic classification.</title>
        <authorList>
            <person name="Goeker M."/>
        </authorList>
    </citation>
    <scope>NUCLEOTIDE SEQUENCE [LARGE SCALE GENOMIC DNA]</scope>
    <source>
        <strain evidence="2 4">DSM 3764</strain>
    </source>
</reference>
<evidence type="ECO:0000313" key="1">
    <source>
        <dbReference type="EMBL" id="STR45477.1"/>
    </source>
</evidence>
<dbReference type="Proteomes" id="UP000255108">
    <property type="component" value="Unassembled WGS sequence"/>
</dbReference>
<dbReference type="AlphaFoldDB" id="A0A377SWY6"/>
<dbReference type="RefSeq" id="WP_115229550.1">
    <property type="nucleotide sequence ID" value="NZ_CAWOLO010000004.1"/>
</dbReference>
<evidence type="ECO:0000313" key="4">
    <source>
        <dbReference type="Proteomes" id="UP000295794"/>
    </source>
</evidence>
<dbReference type="SUPFAM" id="SSF56112">
    <property type="entry name" value="Protein kinase-like (PK-like)"/>
    <property type="match status" value="1"/>
</dbReference>
<dbReference type="EMBL" id="UGHR01000004">
    <property type="protein sequence ID" value="STR45477.1"/>
    <property type="molecule type" value="Genomic_DNA"/>
</dbReference>
<gene>
    <name evidence="2" type="ORF">EV682_104145</name>
    <name evidence="1" type="ORF">NCTC11159_04051</name>
</gene>
<evidence type="ECO:0000313" key="3">
    <source>
        <dbReference type="Proteomes" id="UP000255108"/>
    </source>
</evidence>
<evidence type="ECO:0000313" key="2">
    <source>
        <dbReference type="EMBL" id="TCU87976.1"/>
    </source>
</evidence>
<dbReference type="InterPro" id="IPR011009">
    <property type="entry name" value="Kinase-like_dom_sf"/>
</dbReference>
<keyword evidence="4" id="KW-1185">Reference proteome</keyword>
<protein>
    <recommendedName>
        <fullName evidence="5">Capsular biosynthesis protein</fullName>
    </recommendedName>
</protein>
<accession>A0A377SWY6</accession>
<reference evidence="1 3" key="1">
    <citation type="submission" date="2018-06" db="EMBL/GenBank/DDBJ databases">
        <authorList>
            <consortium name="Pathogen Informatics"/>
            <person name="Doyle S."/>
        </authorList>
    </citation>
    <scope>NUCLEOTIDE SEQUENCE [LARGE SCALE GENOMIC DNA]</scope>
    <source>
        <strain evidence="1 3">NCTC11159</strain>
    </source>
</reference>
<dbReference type="OrthoDB" id="9814110at2"/>
<sequence length="540" mass="61414">MENPILVILAAGSLKNKLPHLKAKFKSPALLPVGLHSAASQIINFYKGKVSRIVLVVNESDIDDVRHELIGFSNDLELLGVNSKSVVETLRIAHKYVGVECYDIIVNISTTIPVVFPAAHQVILDHTKRSSNSWSSVLVEEANVKFIYKESASINSSPFTGVFRCNGNVLKLVFDQELSNDLLSVVEELHRLCPLEYVHDSWIDVGHEINYADAKTKLISSRSFNQVHIEPFSGILKKGSTNIEKFNQEINYINMLPEEVSIFFPRLLSKVVEKEGVAYASMEYYAYPTLAELMLFWDLSSEQWNKCFTAISYVFRKFGEHKYQLGESASFDFYYGKLNSRIKLLEQSKSKYAHLFMADNISVNGVDVYGYNLIKNKLEDELRKVYKLSDFCIMHGDLCFNNMLYDPYSGIIRLIDARGSFGEACIGIYGDRKYDLAKLAHSTVGQYDYLISNLFTFDVIGLDVELNIPPRDNYNTLVKQTEKIAREMGVDWHDVLLIMGTLFLSMPPLHADDIKRQAALYVHGLYIVNLCLRGEYENLF</sequence>
<organism evidence="1 3">
    <name type="scientific">Iodobacter fluviatilis</name>
    <dbReference type="NCBI Taxonomy" id="537"/>
    <lineage>
        <taxon>Bacteria</taxon>
        <taxon>Pseudomonadati</taxon>
        <taxon>Pseudomonadota</taxon>
        <taxon>Betaproteobacteria</taxon>
        <taxon>Neisseriales</taxon>
        <taxon>Chitinibacteraceae</taxon>
        <taxon>Iodobacter</taxon>
    </lineage>
</organism>